<evidence type="ECO:0000313" key="2">
    <source>
        <dbReference type="EMBL" id="CAP57060.1"/>
    </source>
</evidence>
<evidence type="ECO:0000256" key="1">
    <source>
        <dbReference type="SAM" id="MobiDB-lite"/>
    </source>
</evidence>
<proteinExistence type="predicted"/>
<protein>
    <submittedName>
        <fullName evidence="2">Uncharacterized protein</fullName>
    </submittedName>
</protein>
<dbReference type="EMBL" id="AM889285">
    <property type="protein sequence ID" value="CAP57060.1"/>
    <property type="molecule type" value="Genomic_DNA"/>
</dbReference>
<sequence length="71" mass="8010">MSERSSKPPSPGRRSRSNQVTRPASASKFLLYVPMKSLIETNDTKQNNSQKIDFGSSIFSFHFESPCCVRI</sequence>
<keyword evidence="3" id="KW-1185">Reference proteome</keyword>
<organism evidence="2 3">
    <name type="scientific">Gluconacetobacter diazotrophicus (strain ATCC 49037 / DSM 5601 / CCUG 37298 / CIP 103539 / LMG 7603 / PAl5)</name>
    <dbReference type="NCBI Taxonomy" id="272568"/>
    <lineage>
        <taxon>Bacteria</taxon>
        <taxon>Pseudomonadati</taxon>
        <taxon>Pseudomonadota</taxon>
        <taxon>Alphaproteobacteria</taxon>
        <taxon>Acetobacterales</taxon>
        <taxon>Acetobacteraceae</taxon>
        <taxon>Gluconacetobacter</taxon>
    </lineage>
</organism>
<dbReference type="KEGG" id="gdi:GDI3117"/>
<dbReference type="AlphaFoldDB" id="A9HSC9"/>
<gene>
    <name evidence="2" type="ordered locus">GDI3117</name>
</gene>
<dbReference type="Proteomes" id="UP000001176">
    <property type="component" value="Chromosome"/>
</dbReference>
<reference evidence="2 3" key="1">
    <citation type="journal article" date="2009" name="BMC Genomics">
        <title>Complete genome sequence of the sugarcane nitrogen-fixing endophyte Gluconacetobacter diazotrophicus Pal5.</title>
        <authorList>
            <person name="Bertalan M."/>
            <person name="Albano R."/>
            <person name="Padua V."/>
            <person name="Rouws L."/>
            <person name="Rojas C."/>
            <person name="Hemerly A."/>
            <person name="Teixeira K."/>
            <person name="Schwab S."/>
            <person name="Araujo J."/>
            <person name="Oliveira A."/>
            <person name="Franca L."/>
            <person name="Magalhaes V."/>
            <person name="Alqueres S."/>
            <person name="Cardoso A."/>
            <person name="Almeida W."/>
            <person name="Loureiro M.M."/>
            <person name="Nogueira E."/>
            <person name="Cidade D."/>
            <person name="Oliveira D."/>
            <person name="Simao T."/>
            <person name="Macedo J."/>
            <person name="Valadao A."/>
            <person name="Dreschsel M."/>
            <person name="Freitas F."/>
            <person name="Vidal M."/>
            <person name="Guedes H."/>
            <person name="Rodrigues E."/>
            <person name="Meneses C."/>
            <person name="Brioso P."/>
            <person name="Pozzer L."/>
            <person name="Figueiredo D."/>
            <person name="Montano H."/>
            <person name="Junior J."/>
            <person name="Filho G."/>
            <person name="Flores V."/>
            <person name="Ferreira B."/>
            <person name="Branco A."/>
            <person name="Gonzalez P."/>
            <person name="Guillobel H."/>
            <person name="Lemos M."/>
            <person name="Seibel L."/>
            <person name="Macedo J."/>
            <person name="Alves-Ferreira M."/>
            <person name="Sachetto-Martins G."/>
            <person name="Coelho A."/>
            <person name="Santos E."/>
            <person name="Amaral G."/>
            <person name="Neves A."/>
            <person name="Pacheco A.B."/>
            <person name="Carvalho D."/>
            <person name="Lery L."/>
            <person name="Bisch P."/>
            <person name="Rossle S.C."/>
            <person name="Urmenyi T."/>
            <person name="Kruger W.V."/>
            <person name="Martins O."/>
            <person name="Baldani J.I."/>
            <person name="Ferreira P.C."/>
        </authorList>
    </citation>
    <scope>NUCLEOTIDE SEQUENCE [LARGE SCALE GENOMIC DNA]</scope>
    <source>
        <strain evidence="3">ATCC 49037 / DSM 5601 / CCUG 37298 / CIP 103539 / LMG 7603 / PAl5</strain>
    </source>
</reference>
<evidence type="ECO:0000313" key="3">
    <source>
        <dbReference type="Proteomes" id="UP000001176"/>
    </source>
</evidence>
<accession>A9HSC9</accession>
<name>A9HSC9_GLUDA</name>
<feature type="region of interest" description="Disordered" evidence="1">
    <location>
        <begin position="1"/>
        <end position="25"/>
    </location>
</feature>